<feature type="compositionally biased region" description="Low complexity" evidence="1">
    <location>
        <begin position="106"/>
        <end position="121"/>
    </location>
</feature>
<feature type="compositionally biased region" description="Basic and acidic residues" evidence="1">
    <location>
        <begin position="1"/>
        <end position="12"/>
    </location>
</feature>
<dbReference type="RefSeq" id="XP_008870341.1">
    <property type="nucleotide sequence ID" value="XM_008872119.1"/>
</dbReference>
<evidence type="ECO:0000313" key="2">
    <source>
        <dbReference type="EMBL" id="ETW01343.1"/>
    </source>
</evidence>
<feature type="region of interest" description="Disordered" evidence="1">
    <location>
        <begin position="1"/>
        <end position="35"/>
    </location>
</feature>
<feature type="compositionally biased region" description="Acidic residues" evidence="1">
    <location>
        <begin position="13"/>
        <end position="22"/>
    </location>
</feature>
<proteinExistence type="predicted"/>
<feature type="region of interest" description="Disordered" evidence="1">
    <location>
        <begin position="106"/>
        <end position="151"/>
    </location>
</feature>
<gene>
    <name evidence="2" type="ORF">H310_06901</name>
</gene>
<evidence type="ECO:0000256" key="1">
    <source>
        <dbReference type="SAM" id="MobiDB-lite"/>
    </source>
</evidence>
<accession>A0A024U6W5</accession>
<name>A0A024U6W5_9STRA</name>
<reference evidence="2" key="1">
    <citation type="submission" date="2013-12" db="EMBL/GenBank/DDBJ databases">
        <title>The Genome Sequence of Aphanomyces invadans NJM9701.</title>
        <authorList>
            <consortium name="The Broad Institute Genomics Platform"/>
            <person name="Russ C."/>
            <person name="Tyler B."/>
            <person name="van West P."/>
            <person name="Dieguez-Uribeondo J."/>
            <person name="Young S.K."/>
            <person name="Zeng Q."/>
            <person name="Gargeya S."/>
            <person name="Fitzgerald M."/>
            <person name="Abouelleil A."/>
            <person name="Alvarado L."/>
            <person name="Chapman S.B."/>
            <person name="Gainer-Dewar J."/>
            <person name="Goldberg J."/>
            <person name="Griggs A."/>
            <person name="Gujja S."/>
            <person name="Hansen M."/>
            <person name="Howarth C."/>
            <person name="Imamovic A."/>
            <person name="Ireland A."/>
            <person name="Larimer J."/>
            <person name="McCowan C."/>
            <person name="Murphy C."/>
            <person name="Pearson M."/>
            <person name="Poon T.W."/>
            <person name="Priest M."/>
            <person name="Roberts A."/>
            <person name="Saif S."/>
            <person name="Shea T."/>
            <person name="Sykes S."/>
            <person name="Wortman J."/>
            <person name="Nusbaum C."/>
            <person name="Birren B."/>
        </authorList>
    </citation>
    <scope>NUCLEOTIDE SEQUENCE [LARGE SCALE GENOMIC DNA]</scope>
    <source>
        <strain evidence="2">NJM9701</strain>
    </source>
</reference>
<dbReference type="GeneID" id="20083951"/>
<dbReference type="EMBL" id="KI913963">
    <property type="protein sequence ID" value="ETW01343.1"/>
    <property type="molecule type" value="Genomic_DNA"/>
</dbReference>
<organism evidence="2">
    <name type="scientific">Aphanomyces invadans</name>
    <dbReference type="NCBI Taxonomy" id="157072"/>
    <lineage>
        <taxon>Eukaryota</taxon>
        <taxon>Sar</taxon>
        <taxon>Stramenopiles</taxon>
        <taxon>Oomycota</taxon>
        <taxon>Saprolegniomycetes</taxon>
        <taxon>Saprolegniales</taxon>
        <taxon>Verrucalvaceae</taxon>
        <taxon>Aphanomyces</taxon>
    </lineage>
</organism>
<dbReference type="VEuPathDB" id="FungiDB:H310_06901"/>
<dbReference type="AlphaFoldDB" id="A0A024U6W5"/>
<sequence>MHLLESAHRIEELLSDDDSGSDAEDKRSNTAKRIRSKAAVEKVFFADVKPFVLDGSDMELLPQDTSVPAFKHVHAQIFGRNNNAKPTDPPPLPALAAVLPPVSPVVLSTQSSSTRPMSSSSMRRHQPKGSWEVPEPLTATADEVTTIEDFS</sequence>
<protein>
    <submittedName>
        <fullName evidence="2">Uncharacterized protein</fullName>
    </submittedName>
</protein>